<evidence type="ECO:0000313" key="3">
    <source>
        <dbReference type="Proteomes" id="UP001432322"/>
    </source>
</evidence>
<feature type="non-terminal residue" evidence="2">
    <location>
        <position position="1"/>
    </location>
</feature>
<proteinExistence type="predicted"/>
<name>A0AAV5VIY6_9BILA</name>
<evidence type="ECO:0000256" key="1">
    <source>
        <dbReference type="SAM" id="Phobius"/>
    </source>
</evidence>
<dbReference type="AlphaFoldDB" id="A0AAV5VIY6"/>
<dbReference type="Proteomes" id="UP001432322">
    <property type="component" value="Unassembled WGS sequence"/>
</dbReference>
<keyword evidence="3" id="KW-1185">Reference proteome</keyword>
<protein>
    <submittedName>
        <fullName evidence="2">Uncharacterized protein</fullName>
    </submittedName>
</protein>
<feature type="transmembrane region" description="Helical" evidence="1">
    <location>
        <begin position="42"/>
        <end position="64"/>
    </location>
</feature>
<feature type="transmembrane region" description="Helical" evidence="1">
    <location>
        <begin position="9"/>
        <end position="30"/>
    </location>
</feature>
<sequence>VLIVREECVFVTISALSHLLLSILLQLVYFELFDDSKSALGLQVSFFGVIMLFVHFFMTPLLVLPLDLEYTRAALVQQQQQQQQQPVVQQPLVVRPVPRLPPPIDDGYSSEEDFNQIVVPNNRNRNQNARMNPQPPANQVSATTDSLYASSLAIASVAFLLAAFVLAPSLNSGYSALHWIFWIF</sequence>
<dbReference type="EMBL" id="BTSY01000003">
    <property type="protein sequence ID" value="GMT18042.1"/>
    <property type="molecule type" value="Genomic_DNA"/>
</dbReference>
<keyword evidence="1" id="KW-0812">Transmembrane</keyword>
<gene>
    <name evidence="2" type="ORF">PFISCL1PPCAC_9339</name>
</gene>
<organism evidence="2 3">
    <name type="scientific">Pristionchus fissidentatus</name>
    <dbReference type="NCBI Taxonomy" id="1538716"/>
    <lineage>
        <taxon>Eukaryota</taxon>
        <taxon>Metazoa</taxon>
        <taxon>Ecdysozoa</taxon>
        <taxon>Nematoda</taxon>
        <taxon>Chromadorea</taxon>
        <taxon>Rhabditida</taxon>
        <taxon>Rhabditina</taxon>
        <taxon>Diplogasteromorpha</taxon>
        <taxon>Diplogasteroidea</taxon>
        <taxon>Neodiplogasteridae</taxon>
        <taxon>Pristionchus</taxon>
    </lineage>
</organism>
<comment type="caution">
    <text evidence="2">The sequence shown here is derived from an EMBL/GenBank/DDBJ whole genome shotgun (WGS) entry which is preliminary data.</text>
</comment>
<keyword evidence="1" id="KW-1133">Transmembrane helix</keyword>
<evidence type="ECO:0000313" key="2">
    <source>
        <dbReference type="EMBL" id="GMT18042.1"/>
    </source>
</evidence>
<accession>A0AAV5VIY6</accession>
<feature type="transmembrane region" description="Helical" evidence="1">
    <location>
        <begin position="147"/>
        <end position="167"/>
    </location>
</feature>
<keyword evidence="1" id="KW-0472">Membrane</keyword>
<reference evidence="2" key="1">
    <citation type="submission" date="2023-10" db="EMBL/GenBank/DDBJ databases">
        <title>Genome assembly of Pristionchus species.</title>
        <authorList>
            <person name="Yoshida K."/>
            <person name="Sommer R.J."/>
        </authorList>
    </citation>
    <scope>NUCLEOTIDE SEQUENCE</scope>
    <source>
        <strain evidence="2">RS5133</strain>
    </source>
</reference>